<evidence type="ECO:0000313" key="5">
    <source>
        <dbReference type="Proteomes" id="UP000629468"/>
    </source>
</evidence>
<feature type="compositionally biased region" description="Polar residues" evidence="2">
    <location>
        <begin position="151"/>
        <end position="164"/>
    </location>
</feature>
<feature type="region of interest" description="Disordered" evidence="2">
    <location>
        <begin position="94"/>
        <end position="221"/>
    </location>
</feature>
<evidence type="ECO:0000259" key="3">
    <source>
        <dbReference type="PROSITE" id="PS50157"/>
    </source>
</evidence>
<feature type="domain" description="C2H2-type" evidence="3">
    <location>
        <begin position="250"/>
        <end position="278"/>
    </location>
</feature>
<feature type="compositionally biased region" description="Basic and acidic residues" evidence="2">
    <location>
        <begin position="262"/>
        <end position="271"/>
    </location>
</feature>
<protein>
    <recommendedName>
        <fullName evidence="3">C2H2-type domain-containing protein</fullName>
    </recommendedName>
</protein>
<dbReference type="InterPro" id="IPR013087">
    <property type="entry name" value="Znf_C2H2_type"/>
</dbReference>
<keyword evidence="1" id="KW-0479">Metal-binding</keyword>
<dbReference type="PROSITE" id="PS50157">
    <property type="entry name" value="ZINC_FINGER_C2H2_2"/>
    <property type="match status" value="1"/>
</dbReference>
<evidence type="ECO:0000256" key="2">
    <source>
        <dbReference type="SAM" id="MobiDB-lite"/>
    </source>
</evidence>
<sequence>MEGISDHVAHKDNGPPDAAPIMELQGRFENLSSSNSGVKLIQPENLRKNSTGRLFDLLAADYKKNLIDFSLKTHTSFGTELDIWVFAAQPDWQSGRTNAANTPGNTNPPPRNDDGTGNDPVKSSSSTLNVKQNSPGRRTVTDAVNPIITAANEQTRAHSATSNPHMPYVGGGKVIMRVSPSPVSSSSRLGSSSSFKAGNSASSLNSSNEGGGTDGQGGKQRPQCHLCDSFFTRKNSLGRHLANVHGDQGYICQSCGRELSRADSVKRHEDSGACGKRPSRQG</sequence>
<organism evidence="4 5">
    <name type="scientific">Agaricus bisporus var. burnettii</name>
    <dbReference type="NCBI Taxonomy" id="192524"/>
    <lineage>
        <taxon>Eukaryota</taxon>
        <taxon>Fungi</taxon>
        <taxon>Dikarya</taxon>
        <taxon>Basidiomycota</taxon>
        <taxon>Agaricomycotina</taxon>
        <taxon>Agaricomycetes</taxon>
        <taxon>Agaricomycetidae</taxon>
        <taxon>Agaricales</taxon>
        <taxon>Agaricineae</taxon>
        <taxon>Agaricaceae</taxon>
        <taxon>Agaricus</taxon>
    </lineage>
</organism>
<dbReference type="EMBL" id="JABXXO010000003">
    <property type="protein sequence ID" value="KAF7783158.1"/>
    <property type="molecule type" value="Genomic_DNA"/>
</dbReference>
<dbReference type="SUPFAM" id="SSF57667">
    <property type="entry name" value="beta-beta-alpha zinc fingers"/>
    <property type="match status" value="1"/>
</dbReference>
<reference evidence="4 5" key="1">
    <citation type="journal article" name="Sci. Rep.">
        <title>Telomere-to-telomere assembled and centromere annotated genomes of the two main subspecies of the button mushroom Agaricus bisporus reveal especially polymorphic chromosome ends.</title>
        <authorList>
            <person name="Sonnenberg A.S.M."/>
            <person name="Sedaghat-Telgerd N."/>
            <person name="Lavrijssen B."/>
            <person name="Ohm R.A."/>
            <person name="Hendrickx P.M."/>
            <person name="Scholtmeijer K."/>
            <person name="Baars J.J.P."/>
            <person name="van Peer A."/>
        </authorList>
    </citation>
    <scope>NUCLEOTIDE SEQUENCE [LARGE SCALE GENOMIC DNA]</scope>
    <source>
        <strain evidence="4 5">H119_p4</strain>
    </source>
</reference>
<evidence type="ECO:0000256" key="1">
    <source>
        <dbReference type="PROSITE-ProRule" id="PRU00042"/>
    </source>
</evidence>
<dbReference type="GO" id="GO:0008270">
    <property type="term" value="F:zinc ion binding"/>
    <property type="evidence" value="ECO:0007669"/>
    <property type="project" value="UniProtKB-KW"/>
</dbReference>
<feature type="compositionally biased region" description="Low complexity" evidence="2">
    <location>
        <begin position="96"/>
        <end position="105"/>
    </location>
</feature>
<dbReference type="AlphaFoldDB" id="A0A8H7F9C7"/>
<dbReference type="Proteomes" id="UP000629468">
    <property type="component" value="Unassembled WGS sequence"/>
</dbReference>
<proteinExistence type="predicted"/>
<evidence type="ECO:0000313" key="4">
    <source>
        <dbReference type="EMBL" id="KAF7783158.1"/>
    </source>
</evidence>
<feature type="compositionally biased region" description="Low complexity" evidence="2">
    <location>
        <begin position="177"/>
        <end position="208"/>
    </location>
</feature>
<dbReference type="PROSITE" id="PS00028">
    <property type="entry name" value="ZINC_FINGER_C2H2_1"/>
    <property type="match status" value="1"/>
</dbReference>
<keyword evidence="1" id="KW-0862">Zinc</keyword>
<keyword evidence="1" id="KW-0863">Zinc-finger</keyword>
<gene>
    <name evidence="4" type="ORF">Agabi119p4_2534</name>
</gene>
<dbReference type="Gene3D" id="3.30.160.60">
    <property type="entry name" value="Classic Zinc Finger"/>
    <property type="match status" value="1"/>
</dbReference>
<feature type="compositionally biased region" description="Polar residues" evidence="2">
    <location>
        <begin position="121"/>
        <end position="136"/>
    </location>
</feature>
<feature type="compositionally biased region" description="Gly residues" evidence="2">
    <location>
        <begin position="209"/>
        <end position="218"/>
    </location>
</feature>
<feature type="region of interest" description="Disordered" evidence="2">
    <location>
        <begin position="262"/>
        <end position="282"/>
    </location>
</feature>
<dbReference type="InterPro" id="IPR036236">
    <property type="entry name" value="Znf_C2H2_sf"/>
</dbReference>
<name>A0A8H7F9C7_AGABI</name>
<comment type="caution">
    <text evidence="4">The sequence shown here is derived from an EMBL/GenBank/DDBJ whole genome shotgun (WGS) entry which is preliminary data.</text>
</comment>
<accession>A0A8H7F9C7</accession>